<dbReference type="AlphaFoldDB" id="A0A165EAN6"/>
<organism evidence="2 3">
    <name type="scientific">Exidia glandulosa HHB12029</name>
    <dbReference type="NCBI Taxonomy" id="1314781"/>
    <lineage>
        <taxon>Eukaryota</taxon>
        <taxon>Fungi</taxon>
        <taxon>Dikarya</taxon>
        <taxon>Basidiomycota</taxon>
        <taxon>Agaricomycotina</taxon>
        <taxon>Agaricomycetes</taxon>
        <taxon>Auriculariales</taxon>
        <taxon>Exidiaceae</taxon>
        <taxon>Exidia</taxon>
    </lineage>
</organism>
<feature type="region of interest" description="Disordered" evidence="1">
    <location>
        <begin position="1"/>
        <end position="34"/>
    </location>
</feature>
<gene>
    <name evidence="2" type="ORF">EXIGLDRAFT_774620</name>
</gene>
<evidence type="ECO:0000313" key="2">
    <source>
        <dbReference type="EMBL" id="KZV86467.1"/>
    </source>
</evidence>
<protein>
    <submittedName>
        <fullName evidence="2">Uncharacterized protein</fullName>
    </submittedName>
</protein>
<evidence type="ECO:0000313" key="3">
    <source>
        <dbReference type="Proteomes" id="UP000077266"/>
    </source>
</evidence>
<proteinExistence type="predicted"/>
<keyword evidence="3" id="KW-1185">Reference proteome</keyword>
<accession>A0A165EAN6</accession>
<feature type="compositionally biased region" description="Polar residues" evidence="1">
    <location>
        <begin position="12"/>
        <end position="34"/>
    </location>
</feature>
<reference evidence="2 3" key="1">
    <citation type="journal article" date="2016" name="Mol. Biol. Evol.">
        <title>Comparative Genomics of Early-Diverging Mushroom-Forming Fungi Provides Insights into the Origins of Lignocellulose Decay Capabilities.</title>
        <authorList>
            <person name="Nagy L.G."/>
            <person name="Riley R."/>
            <person name="Tritt A."/>
            <person name="Adam C."/>
            <person name="Daum C."/>
            <person name="Floudas D."/>
            <person name="Sun H."/>
            <person name="Yadav J.S."/>
            <person name="Pangilinan J."/>
            <person name="Larsson K.H."/>
            <person name="Matsuura K."/>
            <person name="Barry K."/>
            <person name="Labutti K."/>
            <person name="Kuo R."/>
            <person name="Ohm R.A."/>
            <person name="Bhattacharya S.S."/>
            <person name="Shirouzu T."/>
            <person name="Yoshinaga Y."/>
            <person name="Martin F.M."/>
            <person name="Grigoriev I.V."/>
            <person name="Hibbett D.S."/>
        </authorList>
    </citation>
    <scope>NUCLEOTIDE SEQUENCE [LARGE SCALE GENOMIC DNA]</scope>
    <source>
        <strain evidence="2 3">HHB12029</strain>
    </source>
</reference>
<evidence type="ECO:0000256" key="1">
    <source>
        <dbReference type="SAM" id="MobiDB-lite"/>
    </source>
</evidence>
<sequence length="452" mass="50330">MHLVARRASRIAQRTSSTIPTRHNSSVADDSTSPSLWQQRELLQRVSSLRAPPTQLHDLLLSALSTPPSHAPPFRQLALELGLNPSLGSSRWDDIQRIPTRNLNSALKVVLQPAQSHLHILDALSGLEGVGARLKIRIAAMRMRYLDAPFLSGEHLLRVLNSDSGIGIGKSSNVLGHWLAILPAHLVRLNTTWERSVFPVAKVRKDAVDDLHRVESWIIKHHPSILDDLSIRRALMHAYASTRLAPTDVTRHWSFISSLPVASLPLRAIEHSLSSAPTLDALHAVWSHFEKDLKWELTPKGQLSAPQTFYAQHLIRLGALDEAEKFLSHYPPHGSVAWLLPDPPPDRPKMDKRNALVTHKNRLAASELRSNGLDLEDVLFVMSVHSPFYMSARDTVPDAQTRRGLPKVKPLKGKAKARATMKEKMEEEARFGVRAIVAQDARGKKTKGKGQV</sequence>
<dbReference type="InParanoid" id="A0A165EAN6"/>
<dbReference type="Proteomes" id="UP000077266">
    <property type="component" value="Unassembled WGS sequence"/>
</dbReference>
<name>A0A165EAN6_EXIGL</name>
<dbReference type="EMBL" id="KV426155">
    <property type="protein sequence ID" value="KZV86467.1"/>
    <property type="molecule type" value="Genomic_DNA"/>
</dbReference>